<accession>A0A6J7W6H8</accession>
<proteinExistence type="predicted"/>
<protein>
    <submittedName>
        <fullName evidence="1">Uncharacterized protein</fullName>
    </submittedName>
</protein>
<dbReference type="EMBL" id="LR798198">
    <property type="protein sequence ID" value="CAB5155437.1"/>
    <property type="molecule type" value="Genomic_DNA"/>
</dbReference>
<evidence type="ECO:0000313" key="1">
    <source>
        <dbReference type="EMBL" id="CAB5155437.1"/>
    </source>
</evidence>
<organism evidence="1">
    <name type="scientific">uncultured Caudovirales phage</name>
    <dbReference type="NCBI Taxonomy" id="2100421"/>
    <lineage>
        <taxon>Viruses</taxon>
        <taxon>Duplodnaviria</taxon>
        <taxon>Heunggongvirae</taxon>
        <taxon>Uroviricota</taxon>
        <taxon>Caudoviricetes</taxon>
        <taxon>Peduoviridae</taxon>
        <taxon>Maltschvirus</taxon>
        <taxon>Maltschvirus maltsch</taxon>
    </lineage>
</organism>
<gene>
    <name evidence="1" type="ORF">UFOVP149_9</name>
</gene>
<name>A0A6J7W6H8_9CAUD</name>
<reference evidence="1" key="1">
    <citation type="submission" date="2020-05" db="EMBL/GenBank/DDBJ databases">
        <authorList>
            <person name="Chiriac C."/>
            <person name="Salcher M."/>
            <person name="Ghai R."/>
            <person name="Kavagutti S V."/>
        </authorList>
    </citation>
    <scope>NUCLEOTIDE SEQUENCE</scope>
</reference>
<sequence length="49" mass="5941">MNETYVRYLEAKRDELKAQVKLCMDLSYYKDAVIRRLRAQLLLHNIEPE</sequence>